<evidence type="ECO:0000256" key="1">
    <source>
        <dbReference type="ARBA" id="ARBA00001966"/>
    </source>
</evidence>
<keyword evidence="8" id="KW-0408">Iron</keyword>
<comment type="subunit">
    <text evidence="2">Heterotetramer of one alpha, one beta, one delta and one gamma chain.</text>
</comment>
<dbReference type="NCBIfam" id="NF040684">
    <property type="entry name" value="PorD_Arch"/>
    <property type="match status" value="1"/>
</dbReference>
<evidence type="ECO:0000256" key="4">
    <source>
        <dbReference type="ARBA" id="ARBA00022485"/>
    </source>
</evidence>
<dbReference type="PROSITE" id="PS00198">
    <property type="entry name" value="4FE4S_FER_1"/>
    <property type="match status" value="1"/>
</dbReference>
<protein>
    <recommendedName>
        <fullName evidence="10">Pyruvate synthase subunit PorD</fullName>
    </recommendedName>
    <alternativeName>
        <fullName evidence="12">Pyruvate oxidoreductase delta chain</fullName>
    </alternativeName>
    <alternativeName>
        <fullName evidence="11">Pyruvic-ferredoxin oxidoreductase subunit delta</fullName>
    </alternativeName>
</protein>
<evidence type="ECO:0000256" key="10">
    <source>
        <dbReference type="ARBA" id="ARBA00044788"/>
    </source>
</evidence>
<evidence type="ECO:0000256" key="11">
    <source>
        <dbReference type="ARBA" id="ARBA00044816"/>
    </source>
</evidence>
<evidence type="ECO:0000259" key="13">
    <source>
        <dbReference type="PROSITE" id="PS51379"/>
    </source>
</evidence>
<dbReference type="GO" id="GO:0051539">
    <property type="term" value="F:4 iron, 4 sulfur cluster binding"/>
    <property type="evidence" value="ECO:0007669"/>
    <property type="project" value="UniProtKB-KW"/>
</dbReference>
<dbReference type="InterPro" id="IPR017900">
    <property type="entry name" value="4Fe4S_Fe_S_CS"/>
</dbReference>
<dbReference type="NCBIfam" id="TIGR02179">
    <property type="entry name" value="PorD_KorD"/>
    <property type="match status" value="1"/>
</dbReference>
<dbReference type="RefSeq" id="WP_166032503.1">
    <property type="nucleotide sequence ID" value="NZ_CP048877.1"/>
</dbReference>
<evidence type="ECO:0000256" key="8">
    <source>
        <dbReference type="ARBA" id="ARBA00023004"/>
    </source>
</evidence>
<sequence length="97" mass="10959">MPKDNAIIGWKNLPFGFYITEPGNSANFKTGDWRSQRPVLDKEKCIRCGMCYIFCPEPAYEPDDEGYFIVNLDYCKGCGICANECPKGAITMVMEEV</sequence>
<dbReference type="GO" id="GO:0016625">
    <property type="term" value="F:oxidoreductase activity, acting on the aldehyde or oxo group of donors, iron-sulfur protein as acceptor"/>
    <property type="evidence" value="ECO:0007669"/>
    <property type="project" value="InterPro"/>
</dbReference>
<accession>A0A6G7PX65</accession>
<dbReference type="SUPFAM" id="SSF54862">
    <property type="entry name" value="4Fe-4S ferredoxins"/>
    <property type="match status" value="1"/>
</dbReference>
<dbReference type="PROSITE" id="PS51379">
    <property type="entry name" value="4FE4S_FER_2"/>
    <property type="match status" value="2"/>
</dbReference>
<reference evidence="14 15" key="1">
    <citation type="submission" date="2020-02" db="EMBL/GenBank/DDBJ databases">
        <title>Genome analysis of Thermosulfuriphilus ammonigenes ST65T, an anaerobic thermophilic chemolithoautotrophic bacterium isolated from a deep-sea hydrothermal vent.</title>
        <authorList>
            <person name="Slobodkina G."/>
            <person name="Allioux M."/>
            <person name="Merkel A."/>
            <person name="Alain K."/>
            <person name="Jebbar M."/>
            <person name="Slobodkin A."/>
        </authorList>
    </citation>
    <scope>NUCLEOTIDE SEQUENCE [LARGE SCALE GENOMIC DNA]</scope>
    <source>
        <strain evidence="14 15">ST65</strain>
    </source>
</reference>
<keyword evidence="5" id="KW-0479">Metal-binding</keyword>
<dbReference type="GO" id="GO:0046872">
    <property type="term" value="F:metal ion binding"/>
    <property type="evidence" value="ECO:0007669"/>
    <property type="project" value="UniProtKB-KW"/>
</dbReference>
<dbReference type="Pfam" id="PF14697">
    <property type="entry name" value="Fer4_21"/>
    <property type="match status" value="1"/>
</dbReference>
<keyword evidence="9" id="KW-0411">Iron-sulfur</keyword>
<evidence type="ECO:0000256" key="5">
    <source>
        <dbReference type="ARBA" id="ARBA00022723"/>
    </source>
</evidence>
<keyword evidence="3" id="KW-0813">Transport</keyword>
<evidence type="ECO:0000256" key="3">
    <source>
        <dbReference type="ARBA" id="ARBA00022448"/>
    </source>
</evidence>
<evidence type="ECO:0000313" key="15">
    <source>
        <dbReference type="Proteomes" id="UP000502179"/>
    </source>
</evidence>
<evidence type="ECO:0000313" key="14">
    <source>
        <dbReference type="EMBL" id="QIJ72285.1"/>
    </source>
</evidence>
<dbReference type="InterPro" id="IPR011898">
    <property type="entry name" value="PorD_KorD"/>
</dbReference>
<feature type="domain" description="4Fe-4S ferredoxin-type" evidence="13">
    <location>
        <begin position="36"/>
        <end position="65"/>
    </location>
</feature>
<evidence type="ECO:0000256" key="7">
    <source>
        <dbReference type="ARBA" id="ARBA00022982"/>
    </source>
</evidence>
<dbReference type="InterPro" id="IPR017896">
    <property type="entry name" value="4Fe4S_Fe-S-bd"/>
</dbReference>
<keyword evidence="15" id="KW-1185">Reference proteome</keyword>
<evidence type="ECO:0000256" key="9">
    <source>
        <dbReference type="ARBA" id="ARBA00023014"/>
    </source>
</evidence>
<proteinExistence type="predicted"/>
<dbReference type="KEGG" id="tav:G4V39_08375"/>
<comment type="cofactor">
    <cofactor evidence="1">
        <name>[4Fe-4S] cluster</name>
        <dbReference type="ChEBI" id="CHEBI:49883"/>
    </cofactor>
</comment>
<dbReference type="AlphaFoldDB" id="A0A6G7PX65"/>
<dbReference type="Proteomes" id="UP000502179">
    <property type="component" value="Chromosome"/>
</dbReference>
<keyword evidence="6" id="KW-0677">Repeat</keyword>
<organism evidence="14 15">
    <name type="scientific">Thermosulfuriphilus ammonigenes</name>
    <dbReference type="NCBI Taxonomy" id="1936021"/>
    <lineage>
        <taxon>Bacteria</taxon>
        <taxon>Pseudomonadati</taxon>
        <taxon>Thermodesulfobacteriota</taxon>
        <taxon>Thermodesulfobacteria</taxon>
        <taxon>Thermodesulfobacteriales</taxon>
        <taxon>Thermodesulfobacteriaceae</taxon>
        <taxon>Thermosulfuriphilus</taxon>
    </lineage>
</organism>
<evidence type="ECO:0000256" key="2">
    <source>
        <dbReference type="ARBA" id="ARBA00011595"/>
    </source>
</evidence>
<feature type="domain" description="4Fe-4S ferredoxin-type" evidence="13">
    <location>
        <begin position="66"/>
        <end position="95"/>
    </location>
</feature>
<dbReference type="EMBL" id="CP048877">
    <property type="protein sequence ID" value="QIJ72285.1"/>
    <property type="molecule type" value="Genomic_DNA"/>
</dbReference>
<dbReference type="PANTHER" id="PTHR43724:SF1">
    <property type="entry name" value="PYRUVATE SYNTHASE SUBUNIT PORD"/>
    <property type="match status" value="1"/>
</dbReference>
<evidence type="ECO:0000256" key="12">
    <source>
        <dbReference type="ARBA" id="ARBA00044818"/>
    </source>
</evidence>
<gene>
    <name evidence="14" type="ORF">G4V39_08375</name>
</gene>
<keyword evidence="4" id="KW-0004">4Fe-4S</keyword>
<evidence type="ECO:0000256" key="6">
    <source>
        <dbReference type="ARBA" id="ARBA00022737"/>
    </source>
</evidence>
<dbReference type="Gene3D" id="3.30.70.20">
    <property type="match status" value="2"/>
</dbReference>
<dbReference type="PANTHER" id="PTHR43724">
    <property type="entry name" value="PYRUVATE SYNTHASE SUBUNIT PORD"/>
    <property type="match status" value="1"/>
</dbReference>
<keyword evidence="7" id="KW-0249">Electron transport</keyword>
<name>A0A6G7PX65_9BACT</name>
<dbReference type="InterPro" id="IPR053389">
    <property type="entry name" value="Pyruvate_synthase_PorD"/>
</dbReference>